<evidence type="ECO:0000313" key="1">
    <source>
        <dbReference type="EMBL" id="GCE13886.1"/>
    </source>
</evidence>
<keyword evidence="2" id="KW-1185">Reference proteome</keyword>
<gene>
    <name evidence="1" type="ORF">KTT_37450</name>
</gene>
<dbReference type="OrthoDB" id="10019993at2"/>
<dbReference type="Proteomes" id="UP000287352">
    <property type="component" value="Unassembled WGS sequence"/>
</dbReference>
<protein>
    <submittedName>
        <fullName evidence="1">Uncharacterized protein</fullName>
    </submittedName>
</protein>
<dbReference type="RefSeq" id="WP_126581378.1">
    <property type="nucleotide sequence ID" value="NZ_BIFR01000001.1"/>
</dbReference>
<proteinExistence type="predicted"/>
<comment type="caution">
    <text evidence="1">The sequence shown here is derived from an EMBL/GenBank/DDBJ whole genome shotgun (WGS) entry which is preliminary data.</text>
</comment>
<sequence>MNLTILHRFHPAVLYCYAMCLVEEEGPILGMLFTLQGVTHLDATAVLVLFNLTAQAIEHTIVYKNAGPDQAKMLDGLLYYDSFHKRWVIVQSIDEEYIAMRTFSPETGLSPLCLIDRDEAVETGGMESALALQIWPDYYTFLYPKPFDVHLRAPEITKRDIVIQQAKWLAMRDELAIITKNDDHLGQIPLWTSPQTVWLPDNAEFDPGTPNAHLTSAVHIQQSTTLAESELSLIYSDAKVHLLVLFSSESWPRTQMELPKGTPHEGTQWRAWLTGWDRDWQQLLWVYAPDLGIETDAKPSYLFWPDSQVALVAGPPHAETATVVLAMAFQKNGKGVSHAACLDEHGQPVQIAADAIGERPELCCAGSMVVGVDLLDGTWRLWNWKVLESTHFAHHQPLSGACKRAHVFAEPASERFWLVEEELEGVRISHREVSTLHEVSEEVFVAGVRVREDGEELPMFGYRRLNIMPYQSSLLFLARDASDVMALYKVE</sequence>
<dbReference type="EMBL" id="BIFR01000001">
    <property type="protein sequence ID" value="GCE13886.1"/>
    <property type="molecule type" value="Genomic_DNA"/>
</dbReference>
<accession>A0A402A4A8</accession>
<reference evidence="2" key="1">
    <citation type="submission" date="2018-12" db="EMBL/GenBank/DDBJ databases">
        <title>Tengunoibacter tsumagoiensis gen. nov., sp. nov., Dictyobacter kobayashii sp. nov., D. alpinus sp. nov., and D. joshuensis sp. nov. and description of Dictyobacteraceae fam. nov. within the order Ktedonobacterales isolated from Tengu-no-mugimeshi.</title>
        <authorList>
            <person name="Wang C.M."/>
            <person name="Zheng Y."/>
            <person name="Sakai Y."/>
            <person name="Toyoda A."/>
            <person name="Minakuchi Y."/>
            <person name="Abe K."/>
            <person name="Yokota A."/>
            <person name="Yabe S."/>
        </authorList>
    </citation>
    <scope>NUCLEOTIDE SEQUENCE [LARGE SCALE GENOMIC DNA]</scope>
    <source>
        <strain evidence="2">Uno3</strain>
    </source>
</reference>
<evidence type="ECO:0000313" key="2">
    <source>
        <dbReference type="Proteomes" id="UP000287352"/>
    </source>
</evidence>
<name>A0A402A4A8_9CHLR</name>
<dbReference type="AlphaFoldDB" id="A0A402A4A8"/>
<organism evidence="1 2">
    <name type="scientific">Tengunoibacter tsumagoiensis</name>
    <dbReference type="NCBI Taxonomy" id="2014871"/>
    <lineage>
        <taxon>Bacteria</taxon>
        <taxon>Bacillati</taxon>
        <taxon>Chloroflexota</taxon>
        <taxon>Ktedonobacteria</taxon>
        <taxon>Ktedonobacterales</taxon>
        <taxon>Dictyobacteraceae</taxon>
        <taxon>Tengunoibacter</taxon>
    </lineage>
</organism>